<evidence type="ECO:0000256" key="1">
    <source>
        <dbReference type="SAM" id="Phobius"/>
    </source>
</evidence>
<dbReference type="EMBL" id="CASHTH010000049">
    <property type="protein sequence ID" value="CAI7990002.1"/>
    <property type="molecule type" value="Genomic_DNA"/>
</dbReference>
<comment type="caution">
    <text evidence="2">The sequence shown here is derived from an EMBL/GenBank/DDBJ whole genome shotgun (WGS) entry which is preliminary data.</text>
</comment>
<accession>A0AA35QSK0</accession>
<dbReference type="Proteomes" id="UP001174909">
    <property type="component" value="Unassembled WGS sequence"/>
</dbReference>
<evidence type="ECO:0000313" key="2">
    <source>
        <dbReference type="EMBL" id="CAI7990002.1"/>
    </source>
</evidence>
<sequence length="156" mass="18285">LCQWFPDRRERPRDPENSVYTALDFSQPLGEARAHLTQPPRYCDLLERWKVELRWKEERTRVLLLGDCLSFYWSKNHCIMTGVHTLILSDSMCLQQRLHSALILTFTNFIPQFIFMFQRKNVICFLQSCGFGPLLKLLSVVAVGVFTNHSSLLCLY</sequence>
<organism evidence="2 3">
    <name type="scientific">Geodia barretti</name>
    <name type="common">Barrett's horny sponge</name>
    <dbReference type="NCBI Taxonomy" id="519541"/>
    <lineage>
        <taxon>Eukaryota</taxon>
        <taxon>Metazoa</taxon>
        <taxon>Porifera</taxon>
        <taxon>Demospongiae</taxon>
        <taxon>Heteroscleromorpha</taxon>
        <taxon>Tetractinellida</taxon>
        <taxon>Astrophorina</taxon>
        <taxon>Geodiidae</taxon>
        <taxon>Geodia</taxon>
    </lineage>
</organism>
<keyword evidence="1" id="KW-1133">Transmembrane helix</keyword>
<proteinExistence type="predicted"/>
<dbReference type="AlphaFoldDB" id="A0AA35QSK0"/>
<reference evidence="2" key="1">
    <citation type="submission" date="2023-03" db="EMBL/GenBank/DDBJ databases">
        <authorList>
            <person name="Steffen K."/>
            <person name="Cardenas P."/>
        </authorList>
    </citation>
    <scope>NUCLEOTIDE SEQUENCE</scope>
</reference>
<name>A0AA35QSK0_GEOBA</name>
<evidence type="ECO:0000313" key="3">
    <source>
        <dbReference type="Proteomes" id="UP001174909"/>
    </source>
</evidence>
<keyword evidence="1" id="KW-0812">Transmembrane</keyword>
<feature type="transmembrane region" description="Helical" evidence="1">
    <location>
        <begin position="124"/>
        <end position="146"/>
    </location>
</feature>
<protein>
    <submittedName>
        <fullName evidence="2">Uncharacterized protein</fullName>
    </submittedName>
</protein>
<keyword evidence="3" id="KW-1185">Reference proteome</keyword>
<gene>
    <name evidence="2" type="ORF">GBAR_LOCUS388</name>
</gene>
<keyword evidence="1" id="KW-0472">Membrane</keyword>
<feature type="non-terminal residue" evidence="2">
    <location>
        <position position="1"/>
    </location>
</feature>